<protein>
    <submittedName>
        <fullName evidence="1">Glutamate-cysteine ligase</fullName>
    </submittedName>
</protein>
<keyword evidence="1" id="KW-0436">Ligase</keyword>
<reference evidence="1 3" key="1">
    <citation type="journal article" date="2017" name="Biosci Microbiota Food Health">
        <title>Genomic characterization reconfirms the taxonomic status of Lactobacillus parakefiri.</title>
        <authorList>
            <person name="Tanizawa Y."/>
            <person name="Kobayashi H."/>
            <person name="Kaminuma E."/>
            <person name="Sakamoto M."/>
            <person name="Ohkuma M."/>
            <person name="Nakamura Y."/>
            <person name="Arita M."/>
            <person name="Tohno M."/>
        </authorList>
    </citation>
    <scope>NUCLEOTIDE SEQUENCE [LARGE SCALE GENOMIC DNA]</scope>
    <source>
        <strain evidence="1 3">JCM 8573</strain>
    </source>
</reference>
<dbReference type="AlphaFoldDB" id="A0A224VGQ7"/>
<sequence>MLLKHIKNNSLMDFGTTVAKRWRTQRLSSATLLPSIGKVSLAAQRLIFCAIQLGIRYYVVKDEDGDSLITLTYDNVTQVVYTDKVGKVDPLQYLYELFPGIKAAAKQDL</sequence>
<reference evidence="2 4" key="2">
    <citation type="journal article" date="2019" name="Appl. Microbiol. Biotechnol.">
        <title>Uncovering carbohydrate metabolism through a genotype-phenotype association study of 56 lactic acid bacteria genomes.</title>
        <authorList>
            <person name="Buron-Moles G."/>
            <person name="Chailyan A."/>
            <person name="Dolejs I."/>
            <person name="Forster J."/>
            <person name="Miks M.H."/>
        </authorList>
    </citation>
    <scope>NUCLEOTIDE SEQUENCE [LARGE SCALE GENOMIC DNA]</scope>
    <source>
        <strain evidence="2 4">DSM 10551</strain>
    </source>
</reference>
<dbReference type="GO" id="GO:0016874">
    <property type="term" value="F:ligase activity"/>
    <property type="evidence" value="ECO:0007669"/>
    <property type="project" value="UniProtKB-KW"/>
</dbReference>
<comment type="caution">
    <text evidence="1">The sequence shown here is derived from an EMBL/GenBank/DDBJ whole genome shotgun (WGS) entry which is preliminary data.</text>
</comment>
<dbReference type="Proteomes" id="UP000214739">
    <property type="component" value="Unassembled WGS sequence"/>
</dbReference>
<gene>
    <name evidence="1" type="primary">gshA_7</name>
    <name evidence="2" type="ORF">C5L28_002302</name>
    <name evidence="1" type="ORF">LPKJCM_00762</name>
</gene>
<dbReference type="Proteomes" id="UP000294668">
    <property type="component" value="Unassembled WGS sequence"/>
</dbReference>
<organism evidence="1 3">
    <name type="scientific">Lentilactobacillus parakefiri</name>
    <dbReference type="NCBI Taxonomy" id="152332"/>
    <lineage>
        <taxon>Bacteria</taxon>
        <taxon>Bacillati</taxon>
        <taxon>Bacillota</taxon>
        <taxon>Bacilli</taxon>
        <taxon>Lactobacillales</taxon>
        <taxon>Lactobacillaceae</taxon>
        <taxon>Lentilactobacillus</taxon>
    </lineage>
</organism>
<evidence type="ECO:0000313" key="4">
    <source>
        <dbReference type="Proteomes" id="UP000294668"/>
    </source>
</evidence>
<dbReference type="EMBL" id="PUFL01000055">
    <property type="protein sequence ID" value="TDG91425.1"/>
    <property type="molecule type" value="Genomic_DNA"/>
</dbReference>
<name>A0A224VGQ7_9LACO</name>
<evidence type="ECO:0000313" key="3">
    <source>
        <dbReference type="Proteomes" id="UP000214739"/>
    </source>
</evidence>
<keyword evidence="4" id="KW-1185">Reference proteome</keyword>
<reference evidence="2" key="3">
    <citation type="submission" date="2019-02" db="EMBL/GenBank/DDBJ databases">
        <authorList>
            <person name="Buron G."/>
            <person name="Chaylann A."/>
            <person name="Dolejs I."/>
            <person name="Forster J."/>
            <person name="Miks M.H."/>
        </authorList>
    </citation>
    <scope>NUCLEOTIDE SEQUENCE</scope>
    <source>
        <strain evidence="2">DSM 10551</strain>
    </source>
</reference>
<evidence type="ECO:0000313" key="1">
    <source>
        <dbReference type="EMBL" id="GAW71681.1"/>
    </source>
</evidence>
<evidence type="ECO:0000313" key="2">
    <source>
        <dbReference type="EMBL" id="TDG91425.1"/>
    </source>
</evidence>
<proteinExistence type="predicted"/>
<dbReference type="EMBL" id="BDGB01000041">
    <property type="protein sequence ID" value="GAW71681.1"/>
    <property type="molecule type" value="Genomic_DNA"/>
</dbReference>
<accession>A0A224VGQ7</accession>